<dbReference type="PANTHER" id="PTHR23020">
    <property type="entry name" value="UNCHARACTERIZED NUCLEAR HORMONE RECEPTOR-RELATED"/>
    <property type="match status" value="1"/>
</dbReference>
<proteinExistence type="predicted"/>
<evidence type="ECO:0000259" key="1">
    <source>
        <dbReference type="SMART" id="SM00587"/>
    </source>
</evidence>
<organism evidence="4">
    <name type="scientific">freshwater metagenome</name>
    <dbReference type="NCBI Taxonomy" id="449393"/>
    <lineage>
        <taxon>unclassified sequences</taxon>
        <taxon>metagenomes</taxon>
        <taxon>ecological metagenomes</taxon>
    </lineage>
</organism>
<dbReference type="EMBL" id="CAEZYF010000004">
    <property type="protein sequence ID" value="CAB4714416.1"/>
    <property type="molecule type" value="Genomic_DNA"/>
</dbReference>
<dbReference type="SMART" id="SM00587">
    <property type="entry name" value="CHK"/>
    <property type="match status" value="1"/>
</dbReference>
<name>A0A6J6YWX4_9ZZZZ</name>
<feature type="domain" description="CHK kinase-like" evidence="1">
    <location>
        <begin position="118"/>
        <end position="301"/>
    </location>
</feature>
<protein>
    <submittedName>
        <fullName evidence="4">Unannotated protein</fullName>
    </submittedName>
</protein>
<evidence type="ECO:0000313" key="6">
    <source>
        <dbReference type="EMBL" id="CAB4914966.1"/>
    </source>
</evidence>
<dbReference type="Pfam" id="PF02958">
    <property type="entry name" value="EcKL"/>
    <property type="match status" value="1"/>
</dbReference>
<dbReference type="EMBL" id="CAFBMT010000002">
    <property type="protein sequence ID" value="CAB4914966.1"/>
    <property type="molecule type" value="Genomic_DNA"/>
</dbReference>
<sequence>MQIVEPLPRRLDEVTPQWLTRLLAQRWPGIIVHSFDEIECKNSHTTKLRVRLHLNDIGLAAGIPEQVCLKANWSGMKTGQITEREARFYGLMRDNLDYPIPVSYFADWDTDGSGNGIVMMEDLSVSPGRFGLSDDALGVDGVAKGLETLAQVHGILWDDPSLAESDWLPNSMGTDNDTEQVIQYWHYIQYNLADPAYAAVVPNWVYESPELMHHALDELSAYEASLPGPRCLVHGDAHQGNSFLRADGQRIWVDWQLVRRGTPFRDVSYFIVSSLTVEERRANDRDLVEHYRQHLLATGAQGVASKDDAWQQFMHWPGYGTQAWLGNINMWGQSSGAEMVARHFAASEEYDTVALLTQGKQPRRAFVAGEGAYRLPRQLQQQLDERRS</sequence>
<dbReference type="EMBL" id="CAESGF010000001">
    <property type="protein sequence ID" value="CAB4362334.1"/>
    <property type="molecule type" value="Genomic_DNA"/>
</dbReference>
<dbReference type="SUPFAM" id="SSF56112">
    <property type="entry name" value="Protein kinase-like (PK-like)"/>
    <property type="match status" value="1"/>
</dbReference>
<dbReference type="InterPro" id="IPR011009">
    <property type="entry name" value="Kinase-like_dom_sf"/>
</dbReference>
<dbReference type="EMBL" id="CAFBOL010000011">
    <property type="protein sequence ID" value="CAB4979105.1"/>
    <property type="molecule type" value="Genomic_DNA"/>
</dbReference>
<evidence type="ECO:0000313" key="2">
    <source>
        <dbReference type="EMBL" id="CAB4362334.1"/>
    </source>
</evidence>
<accession>A0A6J6YWX4</accession>
<dbReference type="EMBL" id="CAFAAV010000044">
    <property type="protein sequence ID" value="CAB4811676.1"/>
    <property type="molecule type" value="Genomic_DNA"/>
</dbReference>
<evidence type="ECO:0000313" key="3">
    <source>
        <dbReference type="EMBL" id="CAB4714416.1"/>
    </source>
</evidence>
<dbReference type="InterPro" id="IPR015897">
    <property type="entry name" value="CHK_kinase-like"/>
</dbReference>
<gene>
    <name evidence="3" type="ORF">UFOPK2656_00885</name>
    <name evidence="4" type="ORF">UFOPK3099_00784</name>
    <name evidence="5" type="ORF">UFOPK3267_00839</name>
    <name evidence="6" type="ORF">UFOPK3651_00468</name>
    <name evidence="7" type="ORF">UFOPK3931_00690</name>
    <name evidence="2" type="ORF">UFOPK4189_00107</name>
</gene>
<dbReference type="InterPro" id="IPR004119">
    <property type="entry name" value="EcKL"/>
</dbReference>
<evidence type="ECO:0000313" key="4">
    <source>
        <dbReference type="EMBL" id="CAB4811676.1"/>
    </source>
</evidence>
<dbReference type="PANTHER" id="PTHR23020:SF41">
    <property type="entry name" value="AMINOGLYCOSIDE PHOSPHOTRANSFERASE DOMAIN-CONTAINING PROTEIN"/>
    <property type="match status" value="1"/>
</dbReference>
<dbReference type="Gene3D" id="3.90.1200.10">
    <property type="match status" value="1"/>
</dbReference>
<evidence type="ECO:0000313" key="7">
    <source>
        <dbReference type="EMBL" id="CAB4979105.1"/>
    </source>
</evidence>
<reference evidence="4" key="1">
    <citation type="submission" date="2020-05" db="EMBL/GenBank/DDBJ databases">
        <authorList>
            <person name="Chiriac C."/>
            <person name="Salcher M."/>
            <person name="Ghai R."/>
            <person name="Kavagutti S V."/>
        </authorList>
    </citation>
    <scope>NUCLEOTIDE SEQUENCE</scope>
</reference>
<dbReference type="EMBL" id="CAFBIY010000033">
    <property type="protein sequence ID" value="CAB4849038.1"/>
    <property type="molecule type" value="Genomic_DNA"/>
</dbReference>
<dbReference type="InterPro" id="IPR052961">
    <property type="entry name" value="Oxido-Kinase-like_Enzymes"/>
</dbReference>
<dbReference type="AlphaFoldDB" id="A0A6J6YWX4"/>
<evidence type="ECO:0000313" key="5">
    <source>
        <dbReference type="EMBL" id="CAB4849038.1"/>
    </source>
</evidence>